<keyword evidence="2" id="KW-0238">DNA-binding</keyword>
<dbReference type="InterPro" id="IPR018062">
    <property type="entry name" value="HTH_AraC-typ_CS"/>
</dbReference>
<dbReference type="SUPFAM" id="SSF51215">
    <property type="entry name" value="Regulatory protein AraC"/>
    <property type="match status" value="1"/>
</dbReference>
<dbReference type="PROSITE" id="PS01124">
    <property type="entry name" value="HTH_ARAC_FAMILY_2"/>
    <property type="match status" value="1"/>
</dbReference>
<dbReference type="InterPro" id="IPR050204">
    <property type="entry name" value="AraC_XylS_family_regulators"/>
</dbReference>
<dbReference type="InterPro" id="IPR037923">
    <property type="entry name" value="HTH-like"/>
</dbReference>
<protein>
    <submittedName>
        <fullName evidence="6">HTH-type transcriptional activator RhaS</fullName>
    </submittedName>
</protein>
<evidence type="ECO:0000313" key="7">
    <source>
        <dbReference type="Proteomes" id="UP000216752"/>
    </source>
</evidence>
<organism evidence="6 7">
    <name type="scientific">Sporomusa silvacetica DSM 10669</name>
    <dbReference type="NCBI Taxonomy" id="1123289"/>
    <lineage>
        <taxon>Bacteria</taxon>
        <taxon>Bacillati</taxon>
        <taxon>Bacillota</taxon>
        <taxon>Negativicutes</taxon>
        <taxon>Selenomonadales</taxon>
        <taxon>Sporomusaceae</taxon>
        <taxon>Sporomusa</taxon>
    </lineage>
</organism>
<dbReference type="Gene3D" id="2.60.120.10">
    <property type="entry name" value="Jelly Rolls"/>
    <property type="match status" value="1"/>
</dbReference>
<evidence type="ECO:0000313" key="6">
    <source>
        <dbReference type="EMBL" id="XFO68263.1"/>
    </source>
</evidence>
<dbReference type="SUPFAM" id="SSF46689">
    <property type="entry name" value="Homeodomain-like"/>
    <property type="match status" value="2"/>
</dbReference>
<keyword evidence="3" id="KW-0010">Activator</keyword>
<dbReference type="EMBL" id="CP155573">
    <property type="protein sequence ID" value="XFO68263.1"/>
    <property type="molecule type" value="Genomic_DNA"/>
</dbReference>
<dbReference type="InterPro" id="IPR003313">
    <property type="entry name" value="AraC-bd"/>
</dbReference>
<reference evidence="6" key="1">
    <citation type="submission" date="2024-05" db="EMBL/GenBank/DDBJ databases">
        <title>Isolation and characterization of Sporomusa carbonis sp. nov., a carboxydotrophic hydrogenogen in the genus of Sporomusa isolated from a charcoal burning pile.</title>
        <authorList>
            <person name="Boeer T."/>
            <person name="Rosenbaum F."/>
            <person name="Eysell L."/>
            <person name="Mueller V."/>
            <person name="Daniel R."/>
            <person name="Poehlein A."/>
        </authorList>
    </citation>
    <scope>NUCLEOTIDE SEQUENCE [LARGE SCALE GENOMIC DNA]</scope>
    <source>
        <strain evidence="6">DSM 10669</strain>
    </source>
</reference>
<sequence>MAGVQFYRDADLPFFELKLCDADRLCYKKHSHEEYSLGVVEAGNSSFWYEGKTTWVNPQTFVLIPPGLVHSCNPQPLGQWKYKMLFIEAGWMQRFFASKGLPALCQPVVTGQTNSQSYTALSSMLERLIKPISPLEKEADIIGFFEAQAVRGMALWKKCSRAKELPKLKIIKEYLDNNYIRRITLEELEQVSGLNKFTIIRSFKDEFSIPPHTYQTLLRVNCAKKLLRQNNQITEVAYKTGFYDQSHFHKVFKSHTGVTPDKYKSCEES</sequence>
<dbReference type="Gene3D" id="1.10.10.60">
    <property type="entry name" value="Homeodomain-like"/>
    <property type="match status" value="2"/>
</dbReference>
<dbReference type="Proteomes" id="UP000216752">
    <property type="component" value="Chromosome"/>
</dbReference>
<evidence type="ECO:0000259" key="5">
    <source>
        <dbReference type="PROSITE" id="PS01124"/>
    </source>
</evidence>
<evidence type="ECO:0000256" key="3">
    <source>
        <dbReference type="ARBA" id="ARBA00023159"/>
    </source>
</evidence>
<gene>
    <name evidence="6" type="primary">rhaS_9</name>
    <name evidence="6" type="ORF">SPSIL_044830</name>
</gene>
<dbReference type="PROSITE" id="PS00041">
    <property type="entry name" value="HTH_ARAC_FAMILY_1"/>
    <property type="match status" value="1"/>
</dbReference>
<name>A0ABZ3ISA6_9FIRM</name>
<dbReference type="InterPro" id="IPR014710">
    <property type="entry name" value="RmlC-like_jellyroll"/>
</dbReference>
<dbReference type="InterPro" id="IPR020449">
    <property type="entry name" value="Tscrpt_reg_AraC-type_HTH"/>
</dbReference>
<dbReference type="RefSeq" id="WP_094604052.1">
    <property type="nucleotide sequence ID" value="NZ_CP155573.1"/>
</dbReference>
<dbReference type="InterPro" id="IPR009057">
    <property type="entry name" value="Homeodomain-like_sf"/>
</dbReference>
<dbReference type="PRINTS" id="PR00032">
    <property type="entry name" value="HTHARAC"/>
</dbReference>
<keyword evidence="7" id="KW-1185">Reference proteome</keyword>
<dbReference type="SMART" id="SM00342">
    <property type="entry name" value="HTH_ARAC"/>
    <property type="match status" value="1"/>
</dbReference>
<evidence type="ECO:0000256" key="2">
    <source>
        <dbReference type="ARBA" id="ARBA00023125"/>
    </source>
</evidence>
<dbReference type="InterPro" id="IPR018060">
    <property type="entry name" value="HTH_AraC"/>
</dbReference>
<evidence type="ECO:0000256" key="1">
    <source>
        <dbReference type="ARBA" id="ARBA00023015"/>
    </source>
</evidence>
<feature type="domain" description="HTH araC/xylS-type" evidence="5">
    <location>
        <begin position="169"/>
        <end position="266"/>
    </location>
</feature>
<dbReference type="PANTHER" id="PTHR46796:SF2">
    <property type="entry name" value="TRANSCRIPTIONAL REGULATORY PROTEIN"/>
    <property type="match status" value="1"/>
</dbReference>
<evidence type="ECO:0000256" key="4">
    <source>
        <dbReference type="ARBA" id="ARBA00023163"/>
    </source>
</evidence>
<keyword evidence="1" id="KW-0805">Transcription regulation</keyword>
<proteinExistence type="predicted"/>
<keyword evidence="4" id="KW-0804">Transcription</keyword>
<dbReference type="PANTHER" id="PTHR46796">
    <property type="entry name" value="HTH-TYPE TRANSCRIPTIONAL ACTIVATOR RHAS-RELATED"/>
    <property type="match status" value="1"/>
</dbReference>
<dbReference type="Pfam" id="PF12833">
    <property type="entry name" value="HTH_18"/>
    <property type="match status" value="1"/>
</dbReference>
<accession>A0ABZ3ISA6</accession>
<dbReference type="Pfam" id="PF02311">
    <property type="entry name" value="AraC_binding"/>
    <property type="match status" value="1"/>
</dbReference>